<protein>
    <recommendedName>
        <fullName evidence="7">Pentatricopeptide repeat-containing protein, chloroplastic</fullName>
    </recommendedName>
</protein>
<reference evidence="5" key="1">
    <citation type="submission" date="2021-02" db="EMBL/GenBank/DDBJ databases">
        <authorList>
            <person name="Dougan E. K."/>
            <person name="Rhodes N."/>
            <person name="Thang M."/>
            <person name="Chan C."/>
        </authorList>
    </citation>
    <scope>NUCLEOTIDE SEQUENCE</scope>
</reference>
<keyword evidence="1" id="KW-0677">Repeat</keyword>
<proteinExistence type="predicted"/>
<dbReference type="SUPFAM" id="SSF81324">
    <property type="entry name" value="Voltage-gated potassium channels"/>
    <property type="match status" value="1"/>
</dbReference>
<dbReference type="SUPFAM" id="SSF49899">
    <property type="entry name" value="Concanavalin A-like lectins/glucanases"/>
    <property type="match status" value="1"/>
</dbReference>
<evidence type="ECO:0000313" key="6">
    <source>
        <dbReference type="Proteomes" id="UP000604046"/>
    </source>
</evidence>
<keyword evidence="4" id="KW-0472">Membrane</keyword>
<feature type="repeat" description="PPR" evidence="2">
    <location>
        <begin position="1627"/>
        <end position="1661"/>
    </location>
</feature>
<name>A0A812N5N4_9DINO</name>
<keyword evidence="4" id="KW-1133">Transmembrane helix</keyword>
<dbReference type="Pfam" id="PF13812">
    <property type="entry name" value="PPR_3"/>
    <property type="match status" value="1"/>
</dbReference>
<dbReference type="InterPro" id="IPR002885">
    <property type="entry name" value="PPR_rpt"/>
</dbReference>
<dbReference type="Gene3D" id="1.10.287.70">
    <property type="match status" value="1"/>
</dbReference>
<comment type="caution">
    <text evidence="5">The sequence shown here is derived from an EMBL/GenBank/DDBJ whole genome shotgun (WGS) entry which is preliminary data.</text>
</comment>
<feature type="transmembrane region" description="Helical" evidence="4">
    <location>
        <begin position="265"/>
        <end position="284"/>
    </location>
</feature>
<feature type="region of interest" description="Disordered" evidence="3">
    <location>
        <begin position="75"/>
        <end position="102"/>
    </location>
</feature>
<dbReference type="SUPFAM" id="SSF51206">
    <property type="entry name" value="cAMP-binding domain-like"/>
    <property type="match status" value="1"/>
</dbReference>
<dbReference type="PANTHER" id="PTHR47447:SF17">
    <property type="entry name" value="OS12G0638900 PROTEIN"/>
    <property type="match status" value="1"/>
</dbReference>
<keyword evidence="6" id="KW-1185">Reference proteome</keyword>
<dbReference type="Gene3D" id="2.60.120.200">
    <property type="match status" value="1"/>
</dbReference>
<evidence type="ECO:0008006" key="7">
    <source>
        <dbReference type="Google" id="ProtNLM"/>
    </source>
</evidence>
<evidence type="ECO:0000256" key="3">
    <source>
        <dbReference type="SAM" id="MobiDB-lite"/>
    </source>
</evidence>
<evidence type="ECO:0000313" key="5">
    <source>
        <dbReference type="EMBL" id="CAE7299952.1"/>
    </source>
</evidence>
<dbReference type="Proteomes" id="UP000604046">
    <property type="component" value="Unassembled WGS sequence"/>
</dbReference>
<keyword evidence="4" id="KW-0812">Transmembrane</keyword>
<dbReference type="InterPro" id="IPR013320">
    <property type="entry name" value="ConA-like_dom_sf"/>
</dbReference>
<dbReference type="SUPFAM" id="SSF52200">
    <property type="entry name" value="Toll/Interleukin receptor TIR domain"/>
    <property type="match status" value="1"/>
</dbReference>
<feature type="transmembrane region" description="Helical" evidence="4">
    <location>
        <begin position="481"/>
        <end position="505"/>
    </location>
</feature>
<accession>A0A812N5N4</accession>
<evidence type="ECO:0000256" key="1">
    <source>
        <dbReference type="ARBA" id="ARBA00022737"/>
    </source>
</evidence>
<feature type="compositionally biased region" description="Polar residues" evidence="3">
    <location>
        <begin position="78"/>
        <end position="89"/>
    </location>
</feature>
<feature type="transmembrane region" description="Helical" evidence="4">
    <location>
        <begin position="296"/>
        <end position="314"/>
    </location>
</feature>
<dbReference type="Gene3D" id="3.40.50.10140">
    <property type="entry name" value="Toll/interleukin-1 receptor homology (TIR) domain"/>
    <property type="match status" value="1"/>
</dbReference>
<feature type="repeat" description="PPR" evidence="2">
    <location>
        <begin position="1092"/>
        <end position="1126"/>
    </location>
</feature>
<organism evidence="5 6">
    <name type="scientific">Symbiodinium natans</name>
    <dbReference type="NCBI Taxonomy" id="878477"/>
    <lineage>
        <taxon>Eukaryota</taxon>
        <taxon>Sar</taxon>
        <taxon>Alveolata</taxon>
        <taxon>Dinophyceae</taxon>
        <taxon>Suessiales</taxon>
        <taxon>Symbiodiniaceae</taxon>
        <taxon>Symbiodinium</taxon>
    </lineage>
</organism>
<evidence type="ECO:0000256" key="4">
    <source>
        <dbReference type="SAM" id="Phobius"/>
    </source>
</evidence>
<dbReference type="PANTHER" id="PTHR47447">
    <property type="entry name" value="OS03G0856100 PROTEIN"/>
    <property type="match status" value="1"/>
</dbReference>
<feature type="repeat" description="PPR" evidence="2">
    <location>
        <begin position="1232"/>
        <end position="1266"/>
    </location>
</feature>
<evidence type="ECO:0000256" key="2">
    <source>
        <dbReference type="PROSITE-ProRule" id="PRU00708"/>
    </source>
</evidence>
<feature type="repeat" description="PPR" evidence="2">
    <location>
        <begin position="1127"/>
        <end position="1161"/>
    </location>
</feature>
<dbReference type="Pfam" id="PF01535">
    <property type="entry name" value="PPR"/>
    <property type="match status" value="4"/>
</dbReference>
<gene>
    <name evidence="5" type="ORF">SNAT2548_LOCUS15783</name>
</gene>
<sequence>MKRATTPCAAEDRRRKTFDEHVDQLLYNFKEQLVRAHDRDLTWLMGSGSSVGSKKITREDFNSAVFMGSAALSDGPWTRNSLPEQSTLQPEPPKCSTDSNDGMVDRIGSIGSYLSSRASRTSRRSRFRQIAALGEIGSDEVMPPTTMPMPTIQGMWRAMSTTSAVSQGSATTLSEATANTAVLNWADITTRLLMDNDVPMFNLHPRWTNTAASTLTPRELRDYDGDSNMRASRSLASSSIGYEPASPPEGSCRLCIMHPNSNARLAWTVLTFVAWTFEFVTVPLELASEISIYNRPLLAWCLMVIWTIDIFLSFRTGVYVEGRLHMDCRTIAREYAKSWLLLDLSVVIVEYVAFLSHTLTASTVSLLRSFRFFRLVKMLRFKRLHSMLNEILFERAKVLAVNISMFKTCLAYLAGLHILACFWLFLRTSTARGRDYFAEHGVVIGELADTAHAYFISVHWALDFLLWCEIDLLIESQADQVLAAVARLIGFVGTSIFLARIAFLVQQFVDSRLNNMQDLCNHFLETHSISTDLSVRMKKFVISCYQQSWLESRLQEELALFAKMPKGLQTELYEESRGPYLTKCCFMLEFQDRFRPCFRHICAEGLTEVVAQRQDVIFTSGYHGGAMLCLVSGMYSYKLARKHTLLGHLGQLLAPKTLRARQLPLGPGRAVCEIALWTNWIHTGTLQVLQSGYYYIVSADVLGNIIAAYPEAHRTATAYGRLVVIQLHHVRNDCTDLTPLEIDFAALRKVTVKFLTEGHMVFLSHFKKEAGTEAALMQDALTNKIQTDPHHPAHYLEHPVFLDSENLEDLTKLRDHIQKSRNMVILLTPGIFERPWCLVEIVSAFKQNKNIVPVEIQKPDMKFEYPDEDFLAYLCSGGFFTETDMQIFAVEQIELSEIEAAVRHILTKISVTFSPHKASSIRDVEIRLEREIGFSCLRAYGDRLRLDALLVSSRCWAVSSYTVALSIADHHAEEMEGRREEGKKGRCLASPKSAAQALRELARQKSWSSALQALEAMEGAGVEVNVFHLSIVMSACEKASAWRESLGLFFGSRTKDLDTVCFNSAISACGRCAHWECALELLDMLCGSFQPNTISYNAAISACGKSSCWTRALGTFADMQSARIDKDRISHNAAISACEKAGEWDRALTLLSRMGQEQLAPDVVSYGATISACEKGSQWQPALAVLRCMLQDRSAPSDICWNAAISACEKCEQWQRALVLLYLMPAMALTPDVVSFNAAISACEKTGRWEQALVLLRAAPRAGVITFNAAISACEQLFRIMPQPHLCTAMAPPRRCLLPLTVAVAAIAVLRSTAFCWISGPTLTLSRRPSSLSQVCRQAVDPGDCKAVRSNAVNGVVLPDMDADEPAWLSFVISRYLDEEWIEQPVHKEIGDAVAKIYSQARNEGDNDLVAVLATLSYGLKDMWNSAGFTEAFEGPVDVANRVAELLMLRMGGEVWSYGRSNSDVQKKMMKRLDEYEEFIVGFNQFHRQRDHSPARILGAFFGSLEPGDIGLRWPPSFEYLSLGARFSFFGGAFACLRSAGTGLLLSWLMCYKHGPHMGSELTQTFPSVAQQMGVPVGRVIAGSKRSGCWKSCPPLASALSILHPDFLRFDALHLRSTPKEWSVRRDVISYNSVLAALKRSGQWENTLHIMQQMRAASVPLRTSTFARDPAGLHSVLRELQDQQEQRQYASKGGVPDVRERAAQLDPVRIVAKETVSFLCREVLQQLSVQRISLLHDGRKLLPMQETVGSCLKDGDMVNVLVRPNALLLQQVDLDTGLETQLLDGARWKGETLVLGRVLSCASPGWDVVPDMETNFAVEATVKLNVWPQPDWRGSVISQHGSGTGWELRLGGPGVTALFTTDSHNELMLPWKLPDTGVWHHFCMIYDATTCRLSVRPGCMSSVIRGVLELRIRR</sequence>
<dbReference type="PROSITE" id="PS51375">
    <property type="entry name" value="PPR"/>
    <property type="match status" value="4"/>
</dbReference>
<feature type="transmembrane region" description="Helical" evidence="4">
    <location>
        <begin position="348"/>
        <end position="370"/>
    </location>
</feature>
<dbReference type="Gene3D" id="1.25.40.10">
    <property type="entry name" value="Tetratricopeptide repeat domain"/>
    <property type="match status" value="2"/>
</dbReference>
<dbReference type="InterPro" id="IPR018490">
    <property type="entry name" value="cNMP-bd_dom_sf"/>
</dbReference>
<dbReference type="EMBL" id="CAJNDS010002064">
    <property type="protein sequence ID" value="CAE7299952.1"/>
    <property type="molecule type" value="Genomic_DNA"/>
</dbReference>
<dbReference type="InterPro" id="IPR035897">
    <property type="entry name" value="Toll_tir_struct_dom_sf"/>
</dbReference>
<dbReference type="OrthoDB" id="185373at2759"/>
<feature type="transmembrane region" description="Helical" evidence="4">
    <location>
        <begin position="409"/>
        <end position="426"/>
    </location>
</feature>
<dbReference type="NCBIfam" id="TIGR00756">
    <property type="entry name" value="PPR"/>
    <property type="match status" value="1"/>
</dbReference>
<dbReference type="InterPro" id="IPR011990">
    <property type="entry name" value="TPR-like_helical_dom_sf"/>
</dbReference>